<feature type="transmembrane region" description="Helical" evidence="6">
    <location>
        <begin position="25"/>
        <end position="44"/>
    </location>
</feature>
<feature type="transmembrane region" description="Helical" evidence="6">
    <location>
        <begin position="88"/>
        <end position="108"/>
    </location>
</feature>
<dbReference type="EnsemblMetazoa" id="XM_021049380.1">
    <property type="protein sequence ID" value="XP_020905039.1"/>
    <property type="gene ID" value="LOC110243292"/>
</dbReference>
<evidence type="ECO:0000256" key="6">
    <source>
        <dbReference type="SAM" id="Phobius"/>
    </source>
</evidence>
<dbReference type="GeneID" id="110243292"/>
<proteinExistence type="inferred from homology"/>
<keyword evidence="5 6" id="KW-0472">Membrane</keyword>
<keyword evidence="4 6" id="KW-1133">Transmembrane helix</keyword>
<evidence type="ECO:0000256" key="4">
    <source>
        <dbReference type="ARBA" id="ARBA00022989"/>
    </source>
</evidence>
<keyword evidence="8" id="KW-1185">Reference proteome</keyword>
<dbReference type="AlphaFoldDB" id="A0A913XJ15"/>
<protein>
    <submittedName>
        <fullName evidence="7">Uncharacterized protein</fullName>
    </submittedName>
</protein>
<feature type="transmembrane region" description="Helical" evidence="6">
    <location>
        <begin position="120"/>
        <end position="143"/>
    </location>
</feature>
<sequence length="175" mass="20129">MYGSFMMWSLVEVLQFYRLTRLPQCIEHVFASIAFLNVGFLFFFHLQGRTEIDKVFHHVVMVITFTSAVVFLLEAWRKNSFLLMVIRTALFGLQGTWVFQIAFSLYVAKPWKNTRGNREFVGIVATWHVMGAMALIITGFVVITIKTQGIRRRAVGEGLEDGDDNEEKESLLNVQ</sequence>
<dbReference type="OMA" id="FRTSMFI"/>
<feature type="transmembrane region" description="Helical" evidence="6">
    <location>
        <begin position="56"/>
        <end position="76"/>
    </location>
</feature>
<dbReference type="KEGG" id="epa:110243292"/>
<evidence type="ECO:0000313" key="7">
    <source>
        <dbReference type="EnsemblMetazoa" id="XP_020905039.1"/>
    </source>
</evidence>
<accession>A0A913XJ15</accession>
<dbReference type="PANTHER" id="PTHR16007">
    <property type="entry name" value="EPIDIDYMAL MEMBRANE PROTEIN E9-RELATED"/>
    <property type="match status" value="1"/>
</dbReference>
<evidence type="ECO:0000313" key="8">
    <source>
        <dbReference type="Proteomes" id="UP000887567"/>
    </source>
</evidence>
<organism evidence="7 8">
    <name type="scientific">Exaiptasia diaphana</name>
    <name type="common">Tropical sea anemone</name>
    <name type="synonym">Aiptasia pulchella</name>
    <dbReference type="NCBI Taxonomy" id="2652724"/>
    <lineage>
        <taxon>Eukaryota</taxon>
        <taxon>Metazoa</taxon>
        <taxon>Cnidaria</taxon>
        <taxon>Anthozoa</taxon>
        <taxon>Hexacorallia</taxon>
        <taxon>Actiniaria</taxon>
        <taxon>Aiptasiidae</taxon>
        <taxon>Exaiptasia</taxon>
    </lineage>
</organism>
<dbReference type="InterPro" id="IPR006904">
    <property type="entry name" value="DUF716"/>
</dbReference>
<dbReference type="Pfam" id="PF04819">
    <property type="entry name" value="DUF716"/>
    <property type="match status" value="1"/>
</dbReference>
<dbReference type="RefSeq" id="XP_020905039.1">
    <property type="nucleotide sequence ID" value="XM_021049380.1"/>
</dbReference>
<reference evidence="7" key="1">
    <citation type="submission" date="2022-11" db="UniProtKB">
        <authorList>
            <consortium name="EnsemblMetazoa"/>
        </authorList>
    </citation>
    <scope>IDENTIFICATION</scope>
</reference>
<evidence type="ECO:0000256" key="3">
    <source>
        <dbReference type="ARBA" id="ARBA00022692"/>
    </source>
</evidence>
<dbReference type="OrthoDB" id="551896at2759"/>
<dbReference type="Proteomes" id="UP000887567">
    <property type="component" value="Unplaced"/>
</dbReference>
<evidence type="ECO:0000256" key="5">
    <source>
        <dbReference type="ARBA" id="ARBA00023136"/>
    </source>
</evidence>
<comment type="similarity">
    <text evidence="2">Belongs to the TMEM45 family.</text>
</comment>
<dbReference type="PANTHER" id="PTHR16007:SF15">
    <property type="entry name" value="TRANSMEMBRANE PROTEIN 45B"/>
    <property type="match status" value="1"/>
</dbReference>
<comment type="subcellular location">
    <subcellularLocation>
        <location evidence="1">Membrane</location>
        <topology evidence="1">Multi-pass membrane protein</topology>
    </subcellularLocation>
</comment>
<name>A0A913XJ15_EXADI</name>
<evidence type="ECO:0000256" key="2">
    <source>
        <dbReference type="ARBA" id="ARBA00006948"/>
    </source>
</evidence>
<dbReference type="InterPro" id="IPR042127">
    <property type="entry name" value="TMEM45"/>
</dbReference>
<keyword evidence="3 6" id="KW-0812">Transmembrane</keyword>
<dbReference type="GO" id="GO:0016020">
    <property type="term" value="C:membrane"/>
    <property type="evidence" value="ECO:0007669"/>
    <property type="project" value="UniProtKB-SubCell"/>
</dbReference>
<evidence type="ECO:0000256" key="1">
    <source>
        <dbReference type="ARBA" id="ARBA00004141"/>
    </source>
</evidence>